<comment type="caution">
    <text evidence="1">The sequence shown here is derived from an EMBL/GenBank/DDBJ whole genome shotgun (WGS) entry which is preliminary data.</text>
</comment>
<evidence type="ECO:0000313" key="2">
    <source>
        <dbReference type="Proteomes" id="UP001396334"/>
    </source>
</evidence>
<evidence type="ECO:0000313" key="1">
    <source>
        <dbReference type="EMBL" id="KAK9028565.1"/>
    </source>
</evidence>
<dbReference type="Proteomes" id="UP001396334">
    <property type="component" value="Unassembled WGS sequence"/>
</dbReference>
<protein>
    <submittedName>
        <fullName evidence="1">Uncharacterized protein</fullName>
    </submittedName>
</protein>
<organism evidence="1 2">
    <name type="scientific">Hibiscus sabdariffa</name>
    <name type="common">roselle</name>
    <dbReference type="NCBI Taxonomy" id="183260"/>
    <lineage>
        <taxon>Eukaryota</taxon>
        <taxon>Viridiplantae</taxon>
        <taxon>Streptophyta</taxon>
        <taxon>Embryophyta</taxon>
        <taxon>Tracheophyta</taxon>
        <taxon>Spermatophyta</taxon>
        <taxon>Magnoliopsida</taxon>
        <taxon>eudicotyledons</taxon>
        <taxon>Gunneridae</taxon>
        <taxon>Pentapetalae</taxon>
        <taxon>rosids</taxon>
        <taxon>malvids</taxon>
        <taxon>Malvales</taxon>
        <taxon>Malvaceae</taxon>
        <taxon>Malvoideae</taxon>
        <taxon>Hibiscus</taxon>
    </lineage>
</organism>
<accession>A0ABR2SU60</accession>
<dbReference type="EMBL" id="JBBPBN010000011">
    <property type="protein sequence ID" value="KAK9028565.1"/>
    <property type="molecule type" value="Genomic_DNA"/>
</dbReference>
<reference evidence="1 2" key="1">
    <citation type="journal article" date="2024" name="G3 (Bethesda)">
        <title>Genome assembly of Hibiscus sabdariffa L. provides insights into metabolisms of medicinal natural products.</title>
        <authorList>
            <person name="Kim T."/>
        </authorList>
    </citation>
    <scope>NUCLEOTIDE SEQUENCE [LARGE SCALE GENOMIC DNA]</scope>
    <source>
        <strain evidence="1">TK-2024</strain>
        <tissue evidence="1">Old leaves</tissue>
    </source>
</reference>
<sequence>MTAKGLEYWLLTGFGFKWLDMVSNRVRKEKEAEGLGGGRKKDEEKGIEAEGRWLENGLVKGKQRGRKWLMNSNGQGKMVKCEEGWRSEGKKVVSQIGMMEEVGEV</sequence>
<proteinExistence type="predicted"/>
<gene>
    <name evidence="1" type="ORF">V6N11_025721</name>
</gene>
<name>A0ABR2SU60_9ROSI</name>
<keyword evidence="2" id="KW-1185">Reference proteome</keyword>